<organism evidence="1 2">
    <name type="scientific">Paraburkholderia tagetis</name>
    <dbReference type="NCBI Taxonomy" id="2913261"/>
    <lineage>
        <taxon>Bacteria</taxon>
        <taxon>Pseudomonadati</taxon>
        <taxon>Pseudomonadota</taxon>
        <taxon>Betaproteobacteria</taxon>
        <taxon>Burkholderiales</taxon>
        <taxon>Burkholderiaceae</taxon>
        <taxon>Paraburkholderia</taxon>
    </lineage>
</organism>
<gene>
    <name evidence="1" type="ORF">L5014_36665</name>
</gene>
<evidence type="ECO:0000313" key="2">
    <source>
        <dbReference type="Proteomes" id="UP001139308"/>
    </source>
</evidence>
<dbReference type="AlphaFoldDB" id="A0A9X1ZZD6"/>
<accession>A0A9X1ZZD6</accession>
<name>A0A9X1ZZD6_9BURK</name>
<proteinExistence type="predicted"/>
<keyword evidence="2" id="KW-1185">Reference proteome</keyword>
<sequence length="301" mass="34379">MSTRIYNQNEVDQILECYRNLFPEGEITPALAAYWDFGRRRVWSDITTNFHTARYTTLLDLHSRSCEIVEHPLTAEEKGETLRNIARDLQVGFSLGVCPWTDNLLLNTFDPLKPKKDLVVIVGHDWYPIGAGVLPESPLYDQGLHHTPKYRRWCPESFFRQVKNDPVIFFMNLYPDFRPPEAKKTGPLPRDSYSYTACMEGLREVLGVLKPKFDRTSIISWGKPAWEAISPLIDDGPIRHSIKVQQKIGKGRLLSIGGTPYFPMAHPSFSSNQDKEHLRIGFDRLHLGLAGFDLALPRDAA</sequence>
<dbReference type="EMBL" id="JAKLJA010000073">
    <property type="protein sequence ID" value="MCG5078798.1"/>
    <property type="molecule type" value="Genomic_DNA"/>
</dbReference>
<dbReference type="RefSeq" id="WP_238468774.1">
    <property type="nucleotide sequence ID" value="NZ_JAKLJA010000073.1"/>
</dbReference>
<comment type="caution">
    <text evidence="1">The sequence shown here is derived from an EMBL/GenBank/DDBJ whole genome shotgun (WGS) entry which is preliminary data.</text>
</comment>
<evidence type="ECO:0000313" key="1">
    <source>
        <dbReference type="EMBL" id="MCG5078798.1"/>
    </source>
</evidence>
<protein>
    <submittedName>
        <fullName evidence="1">Uracil-DNA glycosylase family protein</fullName>
    </submittedName>
</protein>
<dbReference type="Proteomes" id="UP001139308">
    <property type="component" value="Unassembled WGS sequence"/>
</dbReference>
<reference evidence="1" key="1">
    <citation type="submission" date="2022-01" db="EMBL/GenBank/DDBJ databases">
        <title>Genome sequence and assembly of Parabukholderia sp. RG36.</title>
        <authorList>
            <person name="Chhetri G."/>
        </authorList>
    </citation>
    <scope>NUCLEOTIDE SEQUENCE</scope>
    <source>
        <strain evidence="1">RG36</strain>
    </source>
</reference>